<dbReference type="AlphaFoldDB" id="X7YJL5"/>
<organism evidence="1">
    <name type="scientific">Mycobacterium xenopi 4042</name>
    <dbReference type="NCBI Taxonomy" id="1299334"/>
    <lineage>
        <taxon>Bacteria</taxon>
        <taxon>Bacillati</taxon>
        <taxon>Actinomycetota</taxon>
        <taxon>Actinomycetes</taxon>
        <taxon>Mycobacteriales</taxon>
        <taxon>Mycobacteriaceae</taxon>
        <taxon>Mycobacterium</taxon>
    </lineage>
</organism>
<accession>X7YJL5</accession>
<evidence type="ECO:0000313" key="1">
    <source>
        <dbReference type="EMBL" id="EUA06590.1"/>
    </source>
</evidence>
<name>X7YJL5_MYCXE</name>
<dbReference type="EMBL" id="JAOB01000093">
    <property type="protein sequence ID" value="EUA06590.1"/>
    <property type="molecule type" value="Genomic_DNA"/>
</dbReference>
<comment type="caution">
    <text evidence="1">The sequence shown here is derived from an EMBL/GenBank/DDBJ whole genome shotgun (WGS) entry which is preliminary data.</text>
</comment>
<gene>
    <name evidence="1" type="primary">eccCb1</name>
    <name evidence="1" type="ORF">I553_0608</name>
</gene>
<dbReference type="Gene3D" id="3.40.50.300">
    <property type="entry name" value="P-loop containing nucleotide triphosphate hydrolases"/>
    <property type="match status" value="1"/>
</dbReference>
<reference evidence="1" key="1">
    <citation type="submission" date="2014-01" db="EMBL/GenBank/DDBJ databases">
        <authorList>
            <person name="Brown-Elliot B."/>
            <person name="Wallace R."/>
            <person name="Lenaerts A."/>
            <person name="Ordway D."/>
            <person name="DeGroote M.A."/>
            <person name="Parker T."/>
            <person name="Sizemore C."/>
            <person name="Tallon L.J."/>
            <person name="Sadzewicz L.K."/>
            <person name="Sengamalay N."/>
            <person name="Fraser C.M."/>
            <person name="Hine E."/>
            <person name="Shefchek K.A."/>
            <person name="Das S.P."/>
            <person name="Tettelin H."/>
        </authorList>
    </citation>
    <scope>NUCLEOTIDE SEQUENCE [LARGE SCALE GENOMIC DNA]</scope>
    <source>
        <strain evidence="1">4042</strain>
    </source>
</reference>
<dbReference type="PATRIC" id="fig|1299334.3.peg.10190"/>
<protein>
    <submittedName>
        <fullName evidence="1">ESX-1 secretion system EccCb1 domain protein</fullName>
    </submittedName>
</protein>
<proteinExistence type="predicted"/>
<sequence>MIDELESIIRSREALFREHSIDSMAQYRRLRAERQTSVAADRFGDVFLVVDGWAGMCRRFPAWKQRLWPLLHKACRSGCTW</sequence>
<dbReference type="InterPro" id="IPR027417">
    <property type="entry name" value="P-loop_NTPase"/>
</dbReference>